<evidence type="ECO:0000259" key="1">
    <source>
        <dbReference type="PROSITE" id="PS51725"/>
    </source>
</evidence>
<dbReference type="InterPro" id="IPR007138">
    <property type="entry name" value="ABM_dom"/>
</dbReference>
<dbReference type="Pfam" id="PF03992">
    <property type="entry name" value="ABM"/>
    <property type="match status" value="1"/>
</dbReference>
<comment type="caution">
    <text evidence="2">The sequence shown here is derived from an EMBL/GenBank/DDBJ whole genome shotgun (WGS) entry which is preliminary data.</text>
</comment>
<dbReference type="Proteomes" id="UP001185028">
    <property type="component" value="Unassembled WGS sequence"/>
</dbReference>
<dbReference type="SUPFAM" id="SSF54909">
    <property type="entry name" value="Dimeric alpha+beta barrel"/>
    <property type="match status" value="1"/>
</dbReference>
<keyword evidence="2" id="KW-0560">Oxidoreductase</keyword>
<feature type="domain" description="ABM" evidence="1">
    <location>
        <begin position="2"/>
        <end position="93"/>
    </location>
</feature>
<gene>
    <name evidence="2" type="ORF">JOC58_003040</name>
</gene>
<name>A0ABU1J0V8_9BACL</name>
<dbReference type="Gene3D" id="3.30.70.100">
    <property type="match status" value="1"/>
</dbReference>
<keyword evidence="2" id="KW-0503">Monooxygenase</keyword>
<evidence type="ECO:0000313" key="3">
    <source>
        <dbReference type="Proteomes" id="UP001185028"/>
    </source>
</evidence>
<dbReference type="EMBL" id="JAVDQH010000012">
    <property type="protein sequence ID" value="MDR6245141.1"/>
    <property type="molecule type" value="Genomic_DNA"/>
</dbReference>
<reference evidence="2 3" key="1">
    <citation type="submission" date="2023-07" db="EMBL/GenBank/DDBJ databases">
        <title>Genomic Encyclopedia of Type Strains, Phase IV (KMG-IV): sequencing the most valuable type-strain genomes for metagenomic binning, comparative biology and taxonomic classification.</title>
        <authorList>
            <person name="Goeker M."/>
        </authorList>
    </citation>
    <scope>NUCLEOTIDE SEQUENCE [LARGE SCALE GENOMIC DNA]</scope>
    <source>
        <strain evidence="2 3">DSM 22170</strain>
    </source>
</reference>
<dbReference type="InterPro" id="IPR050404">
    <property type="entry name" value="Heme-degrading_MO"/>
</dbReference>
<organism evidence="2 3">
    <name type="scientific">Paenibacillus hunanensis</name>
    <dbReference type="NCBI Taxonomy" id="539262"/>
    <lineage>
        <taxon>Bacteria</taxon>
        <taxon>Bacillati</taxon>
        <taxon>Bacillota</taxon>
        <taxon>Bacilli</taxon>
        <taxon>Bacillales</taxon>
        <taxon>Paenibacillaceae</taxon>
        <taxon>Paenibacillus</taxon>
    </lineage>
</organism>
<dbReference type="PANTHER" id="PTHR34474:SF2">
    <property type="entry name" value="SIGNAL TRANSDUCTION PROTEIN TRAP"/>
    <property type="match status" value="1"/>
</dbReference>
<protein>
    <submittedName>
        <fullName evidence="2">Heme-degrading monooxygenase HmoA</fullName>
    </submittedName>
</protein>
<dbReference type="InterPro" id="IPR011008">
    <property type="entry name" value="Dimeric_a/b-barrel"/>
</dbReference>
<accession>A0ABU1J0V8</accession>
<dbReference type="RefSeq" id="WP_188776559.1">
    <property type="nucleotide sequence ID" value="NZ_BMMB01000007.1"/>
</dbReference>
<evidence type="ECO:0000313" key="2">
    <source>
        <dbReference type="EMBL" id="MDR6245141.1"/>
    </source>
</evidence>
<keyword evidence="3" id="KW-1185">Reference proteome</keyword>
<dbReference type="PROSITE" id="PS51725">
    <property type="entry name" value="ABM"/>
    <property type="match status" value="1"/>
</dbReference>
<dbReference type="PANTHER" id="PTHR34474">
    <property type="entry name" value="SIGNAL TRANSDUCTION PROTEIN TRAP"/>
    <property type="match status" value="1"/>
</dbReference>
<sequence>MYIVQSIIQVPEHKTEQLIDIYRNRSRLVDEQPGFVSFQLLQSENTPAEFVVQTTWQTKSDYIAWVKGTDFQRIHELERQYPDQELSDIKPTVKRYVVRAE</sequence>
<dbReference type="GO" id="GO:0004497">
    <property type="term" value="F:monooxygenase activity"/>
    <property type="evidence" value="ECO:0007669"/>
    <property type="project" value="UniProtKB-KW"/>
</dbReference>
<proteinExistence type="predicted"/>